<proteinExistence type="predicted"/>
<sequence>MEGKTPILAPIKDWGFKDNSLTDRNQIPYGACSPIQFLTKKPSRIKNKPYLRIPMLGSFL</sequence>
<dbReference type="Proteomes" id="UP000033930">
    <property type="component" value="Unassembled WGS sequence"/>
</dbReference>
<gene>
    <name evidence="1" type="ORF">UU50_C0024G0001</name>
</gene>
<accession>A0A0G0VDQ0</accession>
<dbReference type="EMBL" id="LCAW01000024">
    <property type="protein sequence ID" value="KKR97781.1"/>
    <property type="molecule type" value="Genomic_DNA"/>
</dbReference>
<evidence type="ECO:0000313" key="1">
    <source>
        <dbReference type="EMBL" id="KKR97781.1"/>
    </source>
</evidence>
<organism evidence="1 2">
    <name type="scientific">Candidatus Uhrbacteria bacterium GW2011_GWC1_41_20</name>
    <dbReference type="NCBI Taxonomy" id="1618983"/>
    <lineage>
        <taxon>Bacteria</taxon>
        <taxon>Candidatus Uhriibacteriota</taxon>
    </lineage>
</organism>
<name>A0A0G0VDQ0_9BACT</name>
<dbReference type="AlphaFoldDB" id="A0A0G0VDQ0"/>
<comment type="caution">
    <text evidence="1">The sequence shown here is derived from an EMBL/GenBank/DDBJ whole genome shotgun (WGS) entry which is preliminary data.</text>
</comment>
<feature type="non-terminal residue" evidence="1">
    <location>
        <position position="60"/>
    </location>
</feature>
<evidence type="ECO:0000313" key="2">
    <source>
        <dbReference type="Proteomes" id="UP000033930"/>
    </source>
</evidence>
<protein>
    <submittedName>
        <fullName evidence="1">Uncharacterized protein</fullName>
    </submittedName>
</protein>
<reference evidence="1 2" key="1">
    <citation type="journal article" date="2015" name="Nature">
        <title>rRNA introns, odd ribosomes, and small enigmatic genomes across a large radiation of phyla.</title>
        <authorList>
            <person name="Brown C.T."/>
            <person name="Hug L.A."/>
            <person name="Thomas B.C."/>
            <person name="Sharon I."/>
            <person name="Castelle C.J."/>
            <person name="Singh A."/>
            <person name="Wilkins M.J."/>
            <person name="Williams K.H."/>
            <person name="Banfield J.F."/>
        </authorList>
    </citation>
    <scope>NUCLEOTIDE SEQUENCE [LARGE SCALE GENOMIC DNA]</scope>
</reference>